<dbReference type="EMBL" id="LT629746">
    <property type="protein sequence ID" value="SDT26299.1"/>
    <property type="molecule type" value="Genomic_DNA"/>
</dbReference>
<organism evidence="1 2">
    <name type="scientific">Pseudomonas lini</name>
    <dbReference type="NCBI Taxonomy" id="163011"/>
    <lineage>
        <taxon>Bacteria</taxon>
        <taxon>Pseudomonadati</taxon>
        <taxon>Pseudomonadota</taxon>
        <taxon>Gammaproteobacteria</taxon>
        <taxon>Pseudomonadales</taxon>
        <taxon>Pseudomonadaceae</taxon>
        <taxon>Pseudomonas</taxon>
    </lineage>
</organism>
<sequence>MENFITPVVSLARKKKLTHPTERRPFDTDQWLDAYKKYSGGNLIDKSLCEGAGWLATHFSRVYATRDYYRLNSSDSLSGKELLHAHLAGANFSFVLLTKKQMRDFSPDAVPTMETYLDYKTDLTLSGVEVNANQLNMFRLDSLCSPIYEILHARKDLGASVRGDAESSSGLPKLDFVVNEFRCSQLYYNGVVMWQQLLYGEAFFAYDLQRNRILISQLNDLGKMKAICDYRREHHQATMALETQGVAYNALFWRGLNYPKSLLKYDGVSGVSIAAAEELGEGADCFIRYKWAEPYLVIEPHLFELVKVHRSKGVTDQNYSVRDVLVVWFHLAVLARQRVLAASEENPDSWAQLLEHSTWLDRKNLVNALVVVTEMSEEVVEAIIEFLTFKAVDRQDDLWTKPILQVGGEVALAISALMSASLRRNVDTWLRLVDPKSHLRGKYFEKYLEGVMEECRSSNDVMRHNLSWTGSLMLKYDREQVREEIDLTFSFGNVLVVAELRSRRTPITPLDYHNALYEDGGIFTKVEQAERKAAYVRNNLADFCRDYYPRLSEKINSVMVLPMVIVNDQFHAGFPCGETPILDEHLLKHFLKDGTAKFCGSHDDRSNYRYGVVFYENLEEAECNFLSYALHPTIIETHQACVEQKSTLYSLMPDEPGINWLSYEVKEPGREKQLRILKSLSVGKFVQRY</sequence>
<name>A0A1H1YY81_9PSED</name>
<gene>
    <name evidence="1" type="ORF">SAMN04490191_3694</name>
</gene>
<keyword evidence="2" id="KW-1185">Reference proteome</keyword>
<reference evidence="2" key="1">
    <citation type="submission" date="2016-10" db="EMBL/GenBank/DDBJ databases">
        <authorList>
            <person name="Varghese N."/>
            <person name="Submissions S."/>
        </authorList>
    </citation>
    <scope>NUCLEOTIDE SEQUENCE [LARGE SCALE GENOMIC DNA]</scope>
    <source>
        <strain evidence="2">BS3782</strain>
    </source>
</reference>
<evidence type="ECO:0000313" key="1">
    <source>
        <dbReference type="EMBL" id="SDT26299.1"/>
    </source>
</evidence>
<protein>
    <submittedName>
        <fullName evidence="1">Uncharacterized protein</fullName>
    </submittedName>
</protein>
<dbReference type="AlphaFoldDB" id="A0A1H1YY81"/>
<dbReference type="Proteomes" id="UP000182814">
    <property type="component" value="Chromosome I"/>
</dbReference>
<evidence type="ECO:0000313" key="2">
    <source>
        <dbReference type="Proteomes" id="UP000182814"/>
    </source>
</evidence>
<proteinExistence type="predicted"/>
<dbReference type="RefSeq" id="WP_231983781.1">
    <property type="nucleotide sequence ID" value="NZ_JYLB01000001.1"/>
</dbReference>
<accession>A0A1H1YY81</accession>